<dbReference type="PANTHER" id="PTHR34039:SF1">
    <property type="entry name" value="UPF0102 PROTEIN YRAN"/>
    <property type="match status" value="1"/>
</dbReference>
<dbReference type="Gene3D" id="3.40.1350.10">
    <property type="match status" value="1"/>
</dbReference>
<gene>
    <name evidence="3" type="primary">yraN</name>
    <name evidence="3" type="ORF">DENOEST_3100</name>
</gene>
<comment type="similarity">
    <text evidence="1 2">Belongs to the UPF0102 family.</text>
</comment>
<dbReference type="KEGG" id="doe:DENOEST_3100"/>
<keyword evidence="4" id="KW-1185">Reference proteome</keyword>
<dbReference type="EMBL" id="LR778301">
    <property type="protein sequence ID" value="CAB1370254.1"/>
    <property type="molecule type" value="Genomic_DNA"/>
</dbReference>
<dbReference type="Proteomes" id="UP000515733">
    <property type="component" value="Chromosome"/>
</dbReference>
<dbReference type="SUPFAM" id="SSF52980">
    <property type="entry name" value="Restriction endonuclease-like"/>
    <property type="match status" value="1"/>
</dbReference>
<dbReference type="PANTHER" id="PTHR34039">
    <property type="entry name" value="UPF0102 PROTEIN YRAN"/>
    <property type="match status" value="1"/>
</dbReference>
<accession>A0A6S6XW31</accession>
<dbReference type="InterPro" id="IPR003509">
    <property type="entry name" value="UPF0102_YraN-like"/>
</dbReference>
<evidence type="ECO:0000256" key="2">
    <source>
        <dbReference type="HAMAP-Rule" id="MF_00048"/>
    </source>
</evidence>
<dbReference type="Pfam" id="PF02021">
    <property type="entry name" value="UPF0102"/>
    <property type="match status" value="1"/>
</dbReference>
<dbReference type="CDD" id="cd20736">
    <property type="entry name" value="PoNe_Nuclease"/>
    <property type="match status" value="1"/>
</dbReference>
<dbReference type="AlphaFoldDB" id="A0A6S6XW31"/>
<name>A0A6S6XW31_9PROT</name>
<dbReference type="HAMAP" id="MF_00048">
    <property type="entry name" value="UPF0102"/>
    <property type="match status" value="1"/>
</dbReference>
<dbReference type="NCBIfam" id="TIGR00252">
    <property type="entry name" value="YraN family protein"/>
    <property type="match status" value="1"/>
</dbReference>
<organism evidence="3 4">
    <name type="scientific">Denitratisoma oestradiolicum</name>
    <dbReference type="NCBI Taxonomy" id="311182"/>
    <lineage>
        <taxon>Bacteria</taxon>
        <taxon>Pseudomonadati</taxon>
        <taxon>Pseudomonadota</taxon>
        <taxon>Betaproteobacteria</taxon>
        <taxon>Nitrosomonadales</taxon>
        <taxon>Sterolibacteriaceae</taxon>
        <taxon>Denitratisoma</taxon>
    </lineage>
</organism>
<evidence type="ECO:0000313" key="3">
    <source>
        <dbReference type="EMBL" id="CAB1370254.1"/>
    </source>
</evidence>
<protein>
    <recommendedName>
        <fullName evidence="2">UPF0102 protein DENOEST_3100</fullName>
    </recommendedName>
</protein>
<evidence type="ECO:0000313" key="4">
    <source>
        <dbReference type="Proteomes" id="UP000515733"/>
    </source>
</evidence>
<sequence length="131" mass="14557">MSFMERIVRWADSPRKSAPARGAAAEVLAAIHLARRGVKILARNYRIKGGEIDLIGREGQVLLFIEVRLRSRSDFGGAGASITPAKQRRLVLAAAHYLQGHGEQACRFDCVLLDGLDGDRIEWIRDAFRTD</sequence>
<dbReference type="NCBIfam" id="NF009150">
    <property type="entry name" value="PRK12497.1-3"/>
    <property type="match status" value="1"/>
</dbReference>
<dbReference type="GO" id="GO:0003676">
    <property type="term" value="F:nucleic acid binding"/>
    <property type="evidence" value="ECO:0007669"/>
    <property type="project" value="InterPro"/>
</dbReference>
<dbReference type="InterPro" id="IPR011856">
    <property type="entry name" value="tRNA_endonuc-like_dom_sf"/>
</dbReference>
<reference evidence="3 4" key="1">
    <citation type="submission" date="2020-03" db="EMBL/GenBank/DDBJ databases">
        <authorList>
            <consortium name="Genoscope - CEA"/>
            <person name="William W."/>
        </authorList>
    </citation>
    <scope>NUCLEOTIDE SEQUENCE [LARGE SCALE GENOMIC DNA]</scope>
    <source>
        <strain evidence="4">DSM 16959</strain>
    </source>
</reference>
<dbReference type="InterPro" id="IPR011335">
    <property type="entry name" value="Restrct_endonuc-II-like"/>
</dbReference>
<proteinExistence type="inferred from homology"/>
<evidence type="ECO:0000256" key="1">
    <source>
        <dbReference type="ARBA" id="ARBA00006738"/>
    </source>
</evidence>